<dbReference type="InterPro" id="IPR045436">
    <property type="entry name" value="DUF6507"/>
</dbReference>
<dbReference type="EMBL" id="BMXK01000001">
    <property type="protein sequence ID" value="GHC99807.1"/>
    <property type="molecule type" value="Genomic_DNA"/>
</dbReference>
<dbReference type="Proteomes" id="UP000642819">
    <property type="component" value="Unassembled WGS sequence"/>
</dbReference>
<comment type="caution">
    <text evidence="2">The sequence shown here is derived from an EMBL/GenBank/DDBJ whole genome shotgun (WGS) entry which is preliminary data.</text>
</comment>
<proteinExistence type="predicted"/>
<accession>A0ABQ3GAL2</accession>
<feature type="compositionally biased region" description="Polar residues" evidence="1">
    <location>
        <begin position="93"/>
        <end position="105"/>
    </location>
</feature>
<feature type="compositionally biased region" description="Gly residues" evidence="1">
    <location>
        <begin position="108"/>
        <end position="119"/>
    </location>
</feature>
<protein>
    <recommendedName>
        <fullName evidence="4">Excreted virulence factor EspC, type VII ESX diderm</fullName>
    </recommendedName>
</protein>
<dbReference type="RefSeq" id="WP_189348270.1">
    <property type="nucleotide sequence ID" value="NZ_BMXK01000001.1"/>
</dbReference>
<reference evidence="3" key="1">
    <citation type="journal article" date="2019" name="Int. J. Syst. Evol. Microbiol.">
        <title>The Global Catalogue of Microorganisms (GCM) 10K type strain sequencing project: providing services to taxonomists for standard genome sequencing and annotation.</title>
        <authorList>
            <consortium name="The Broad Institute Genomics Platform"/>
            <consortium name="The Broad Institute Genome Sequencing Center for Infectious Disease"/>
            <person name="Wu L."/>
            <person name="Ma J."/>
        </authorList>
    </citation>
    <scope>NUCLEOTIDE SEQUENCE [LARGE SCALE GENOMIC DNA]</scope>
    <source>
        <strain evidence="3">KCTC 19466</strain>
    </source>
</reference>
<sequence length="119" mass="12136">MAEFDVDPQRTGSILNSVAAETADAATHGGSVIDGVSGAADAAAHQDLISRLYSMRDGVMAPAMGDVLERVETAIAAGEEATGHVVEADQVMRQTSEAASRQSDASVGLGGHGRFGPVR</sequence>
<name>A0ABQ3GAL2_9MICC</name>
<feature type="region of interest" description="Disordered" evidence="1">
    <location>
        <begin position="93"/>
        <end position="119"/>
    </location>
</feature>
<dbReference type="Pfam" id="PF20117">
    <property type="entry name" value="DUF6507"/>
    <property type="match status" value="1"/>
</dbReference>
<evidence type="ECO:0008006" key="4">
    <source>
        <dbReference type="Google" id="ProtNLM"/>
    </source>
</evidence>
<organism evidence="2 3">
    <name type="scientific">Zhihengliuella salsuginis</name>
    <dbReference type="NCBI Taxonomy" id="578222"/>
    <lineage>
        <taxon>Bacteria</taxon>
        <taxon>Bacillati</taxon>
        <taxon>Actinomycetota</taxon>
        <taxon>Actinomycetes</taxon>
        <taxon>Micrococcales</taxon>
        <taxon>Micrococcaceae</taxon>
        <taxon>Zhihengliuella</taxon>
    </lineage>
</organism>
<keyword evidence="3" id="KW-1185">Reference proteome</keyword>
<evidence type="ECO:0000256" key="1">
    <source>
        <dbReference type="SAM" id="MobiDB-lite"/>
    </source>
</evidence>
<evidence type="ECO:0000313" key="2">
    <source>
        <dbReference type="EMBL" id="GHC99807.1"/>
    </source>
</evidence>
<evidence type="ECO:0000313" key="3">
    <source>
        <dbReference type="Proteomes" id="UP000642819"/>
    </source>
</evidence>
<gene>
    <name evidence="2" type="ORF">GCM10008096_02350</name>
</gene>